<gene>
    <name evidence="4 8" type="primary">whiA</name>
    <name evidence="8" type="ORF">IAB27_00575</name>
</gene>
<dbReference type="Pfam" id="PF14527">
    <property type="entry name" value="LAGLIDADG_WhiA"/>
    <property type="match status" value="1"/>
</dbReference>
<sequence>MSFTSEVKEEICTLKLDKADKISELSGIIGSSFDGHNIRVVTESNMVARRIYSLIKDLFGIYPKVTVRKGYNYNKKFLYIVEVLENKKKVLDELGIGDFVPSLFIWADEGLARAYLRGVFLTSGSINDPKTARYHLEFNLSNLNYAEFIKKLLNSFNLNSKILHRENHYMVYVKGASEIGDFLRMISAMKAVLYYEDIRIYRDHKNMTNRLNNCEQANVDRAIETALNQVKDIKFIENNGNLDMLNEKEKIAANYRLKYPEASLLELAEIISMETETKTSKSSLYYRFKKISEIALKIKENYK</sequence>
<evidence type="ECO:0000259" key="5">
    <source>
        <dbReference type="Pfam" id="PF02650"/>
    </source>
</evidence>
<evidence type="ECO:0000313" key="8">
    <source>
        <dbReference type="EMBL" id="HIQ90113.1"/>
    </source>
</evidence>
<dbReference type="InterPro" id="IPR018478">
    <property type="entry name" value="Sporu_reg_WhiA_N_dom"/>
</dbReference>
<organism evidence="8 9">
    <name type="scientific">Candidatus Coprosoma intestinipullorum</name>
    <dbReference type="NCBI Taxonomy" id="2840752"/>
    <lineage>
        <taxon>Bacteria</taxon>
        <taxon>Bacillati</taxon>
        <taxon>Bacillota</taxon>
        <taxon>Bacillota incertae sedis</taxon>
        <taxon>Candidatus Coprosoma</taxon>
    </lineage>
</organism>
<keyword evidence="3 4" id="KW-0131">Cell cycle</keyword>
<dbReference type="Pfam" id="PF10298">
    <property type="entry name" value="WhiA_N"/>
    <property type="match status" value="1"/>
</dbReference>
<dbReference type="InterPro" id="IPR023054">
    <property type="entry name" value="Sporulation_regulator_WhiA_C"/>
</dbReference>
<dbReference type="Proteomes" id="UP000886786">
    <property type="component" value="Unassembled WGS sequence"/>
</dbReference>
<evidence type="ECO:0000313" key="9">
    <source>
        <dbReference type="Proteomes" id="UP000886786"/>
    </source>
</evidence>
<comment type="caution">
    <text evidence="8">The sequence shown here is derived from an EMBL/GenBank/DDBJ whole genome shotgun (WGS) entry which is preliminary data.</text>
</comment>
<dbReference type="Gene3D" id="3.10.28.10">
    <property type="entry name" value="Homing endonucleases"/>
    <property type="match status" value="1"/>
</dbReference>
<dbReference type="Pfam" id="PF02650">
    <property type="entry name" value="HTH_WhiA"/>
    <property type="match status" value="1"/>
</dbReference>
<evidence type="ECO:0000256" key="1">
    <source>
        <dbReference type="ARBA" id="ARBA00022618"/>
    </source>
</evidence>
<dbReference type="PANTHER" id="PTHR37307">
    <property type="entry name" value="CELL DIVISION PROTEIN WHIA-RELATED"/>
    <property type="match status" value="1"/>
</dbReference>
<dbReference type="GO" id="GO:0051301">
    <property type="term" value="P:cell division"/>
    <property type="evidence" value="ECO:0007669"/>
    <property type="project" value="UniProtKB-UniRule"/>
</dbReference>
<evidence type="ECO:0000259" key="7">
    <source>
        <dbReference type="Pfam" id="PF14527"/>
    </source>
</evidence>
<evidence type="ECO:0000256" key="4">
    <source>
        <dbReference type="HAMAP-Rule" id="MF_01420"/>
    </source>
</evidence>
<reference evidence="8" key="2">
    <citation type="journal article" date="2021" name="PeerJ">
        <title>Extensive microbial diversity within the chicken gut microbiome revealed by metagenomics and culture.</title>
        <authorList>
            <person name="Gilroy R."/>
            <person name="Ravi A."/>
            <person name="Getino M."/>
            <person name="Pursley I."/>
            <person name="Horton D.L."/>
            <person name="Alikhan N.F."/>
            <person name="Baker D."/>
            <person name="Gharbi K."/>
            <person name="Hall N."/>
            <person name="Watson M."/>
            <person name="Adriaenssens E.M."/>
            <person name="Foster-Nyarko E."/>
            <person name="Jarju S."/>
            <person name="Secka A."/>
            <person name="Antonio M."/>
            <person name="Oren A."/>
            <person name="Chaudhuri R.R."/>
            <person name="La Ragione R."/>
            <person name="Hildebrand F."/>
            <person name="Pallen M.J."/>
        </authorList>
    </citation>
    <scope>NUCLEOTIDE SEQUENCE</scope>
    <source>
        <strain evidence="8">CHK147-3167</strain>
    </source>
</reference>
<dbReference type="EMBL" id="DVFV01000015">
    <property type="protein sequence ID" value="HIQ90113.1"/>
    <property type="molecule type" value="Genomic_DNA"/>
</dbReference>
<dbReference type="NCBIfam" id="TIGR00647">
    <property type="entry name" value="DNA_bind_WhiA"/>
    <property type="match status" value="1"/>
</dbReference>
<dbReference type="InterPro" id="IPR003802">
    <property type="entry name" value="Sporulation_regulator_WhiA"/>
</dbReference>
<dbReference type="SUPFAM" id="SSF55608">
    <property type="entry name" value="Homing endonucleases"/>
    <property type="match status" value="1"/>
</dbReference>
<protein>
    <recommendedName>
        <fullName evidence="4">Probable cell division protein WhiA</fullName>
    </recommendedName>
</protein>
<evidence type="ECO:0000259" key="6">
    <source>
        <dbReference type="Pfam" id="PF10298"/>
    </source>
</evidence>
<comment type="function">
    <text evidence="4">Involved in cell division and chromosome segregation.</text>
</comment>
<feature type="domain" description="Sporulation regulator WhiA C-terminal" evidence="5">
    <location>
        <begin position="209"/>
        <end position="295"/>
    </location>
</feature>
<keyword evidence="2 4" id="KW-0238">DNA-binding</keyword>
<keyword evidence="1 4" id="KW-0132">Cell division</keyword>
<evidence type="ECO:0000256" key="2">
    <source>
        <dbReference type="ARBA" id="ARBA00023125"/>
    </source>
</evidence>
<dbReference type="GO" id="GO:0043937">
    <property type="term" value="P:regulation of sporulation"/>
    <property type="evidence" value="ECO:0007669"/>
    <property type="project" value="InterPro"/>
</dbReference>
<evidence type="ECO:0000256" key="3">
    <source>
        <dbReference type="ARBA" id="ARBA00023306"/>
    </source>
</evidence>
<dbReference type="InterPro" id="IPR039518">
    <property type="entry name" value="WhiA_LAGLIDADG_dom"/>
</dbReference>
<feature type="domain" description="WhiA LAGLIDADG-like" evidence="7">
    <location>
        <begin position="113"/>
        <end position="204"/>
    </location>
</feature>
<dbReference type="PANTHER" id="PTHR37307:SF1">
    <property type="entry name" value="CELL DIVISION PROTEIN WHIA-RELATED"/>
    <property type="match status" value="1"/>
</dbReference>
<dbReference type="InterPro" id="IPR027434">
    <property type="entry name" value="Homing_endonucl"/>
</dbReference>
<accession>A0A9D0ZPI2</accession>
<comment type="similarity">
    <text evidence="4">Belongs to the WhiA family.</text>
</comment>
<dbReference type="AlphaFoldDB" id="A0A9D0ZPI2"/>
<reference evidence="8" key="1">
    <citation type="submission" date="2020-10" db="EMBL/GenBank/DDBJ databases">
        <authorList>
            <person name="Gilroy R."/>
        </authorList>
    </citation>
    <scope>NUCLEOTIDE SEQUENCE</scope>
    <source>
        <strain evidence="8">CHK147-3167</strain>
    </source>
</reference>
<name>A0A9D0ZPI2_9FIRM</name>
<proteinExistence type="inferred from homology"/>
<dbReference type="GO" id="GO:0003677">
    <property type="term" value="F:DNA binding"/>
    <property type="evidence" value="ECO:0007669"/>
    <property type="project" value="UniProtKB-UniRule"/>
</dbReference>
<feature type="domain" description="Sporulation transcription regulator WhiA N-terminal" evidence="6">
    <location>
        <begin position="26"/>
        <end position="96"/>
    </location>
</feature>
<dbReference type="HAMAP" id="MF_01420">
    <property type="entry name" value="HTH_type_WhiA"/>
    <property type="match status" value="1"/>
</dbReference>